<gene>
    <name evidence="1" type="ORF">O3303_08265</name>
</gene>
<dbReference type="EMBL" id="CP114767">
    <property type="protein sequence ID" value="WBA43548.1"/>
    <property type="molecule type" value="Genomic_DNA"/>
</dbReference>
<dbReference type="Proteomes" id="UP001211005">
    <property type="component" value="Chromosome"/>
</dbReference>
<name>A0ABY7LT19_9BACT</name>
<sequence>MLTHEKLDVYARYKGNWENWLRSSEGIYSLQAGKPSLLTDEDWSLIDRSVQDLYLIQNGLAAKSYTEELEAKVSALCEDSTVMQKMRELVPYQYGLWNQKISPEQSLLIRFIDWVFRLFA</sequence>
<dbReference type="RefSeq" id="WP_269561586.1">
    <property type="nucleotide sequence ID" value="NZ_CP114767.1"/>
</dbReference>
<evidence type="ECO:0000313" key="2">
    <source>
        <dbReference type="Proteomes" id="UP001211005"/>
    </source>
</evidence>
<protein>
    <submittedName>
        <fullName evidence="1">Uncharacterized protein</fullName>
    </submittedName>
</protein>
<accession>A0ABY7LT19</accession>
<organism evidence="1 2">
    <name type="scientific">Hymenobacter canadensis</name>
    <dbReference type="NCBI Taxonomy" id="2999067"/>
    <lineage>
        <taxon>Bacteria</taxon>
        <taxon>Pseudomonadati</taxon>
        <taxon>Bacteroidota</taxon>
        <taxon>Cytophagia</taxon>
        <taxon>Cytophagales</taxon>
        <taxon>Hymenobacteraceae</taxon>
        <taxon>Hymenobacter</taxon>
    </lineage>
</organism>
<reference evidence="1 2" key="1">
    <citation type="submission" date="2022-12" db="EMBL/GenBank/DDBJ databases">
        <title>Hymenobacter canadensis sp. nov. isolated from lake water of the Cambridge Bay, Canada.</title>
        <authorList>
            <person name="Kim W.H."/>
            <person name="Lee Y.M."/>
        </authorList>
    </citation>
    <scope>NUCLEOTIDE SEQUENCE [LARGE SCALE GENOMIC DNA]</scope>
    <source>
        <strain evidence="1 2">PAMC 29467</strain>
    </source>
</reference>
<proteinExistence type="predicted"/>
<evidence type="ECO:0000313" key="1">
    <source>
        <dbReference type="EMBL" id="WBA43548.1"/>
    </source>
</evidence>
<keyword evidence="2" id="KW-1185">Reference proteome</keyword>